<proteinExistence type="predicted"/>
<evidence type="ECO:0000256" key="1">
    <source>
        <dbReference type="ARBA" id="ARBA00004123"/>
    </source>
</evidence>
<reference evidence="4" key="1">
    <citation type="submission" date="2013-04" db="EMBL/GenBank/DDBJ databases">
        <authorList>
            <person name="Qu J."/>
            <person name="Murali S.C."/>
            <person name="Bandaranaike D."/>
            <person name="Bellair M."/>
            <person name="Blankenburg K."/>
            <person name="Chao H."/>
            <person name="Dinh H."/>
            <person name="Doddapaneni H."/>
            <person name="Downs B."/>
            <person name="Dugan-Rocha S."/>
            <person name="Elkadiri S."/>
            <person name="Gnanaolivu R.D."/>
            <person name="Hernandez B."/>
            <person name="Javaid M."/>
            <person name="Jayaseelan J.C."/>
            <person name="Lee S."/>
            <person name="Li M."/>
            <person name="Ming W."/>
            <person name="Munidasa M."/>
            <person name="Muniz J."/>
            <person name="Nguyen L."/>
            <person name="Ongeri F."/>
            <person name="Osuji N."/>
            <person name="Pu L.-L."/>
            <person name="Puazo M."/>
            <person name="Qu C."/>
            <person name="Quiroz J."/>
            <person name="Raj R."/>
            <person name="Weissenberger G."/>
            <person name="Xin Y."/>
            <person name="Zou X."/>
            <person name="Han Y."/>
            <person name="Richards S."/>
            <person name="Worley K."/>
            <person name="Muzny D."/>
            <person name="Gibbs R."/>
        </authorList>
    </citation>
    <scope>NUCLEOTIDE SEQUENCE</scope>
    <source>
        <strain evidence="4">Sampled in the wild</strain>
    </source>
</reference>
<name>A0A8K0KJ61_LADFU</name>
<dbReference type="InterPro" id="IPR006600">
    <property type="entry name" value="HTH_CenpB_DNA-bd_dom"/>
</dbReference>
<comment type="caution">
    <text evidence="4">The sequence shown here is derived from an EMBL/GenBank/DDBJ whole genome shotgun (WGS) entry which is preliminary data.</text>
</comment>
<dbReference type="AlphaFoldDB" id="A0A8K0KJ61"/>
<protein>
    <recommendedName>
        <fullName evidence="3">HTH CENPB-type domain-containing protein</fullName>
    </recommendedName>
</protein>
<sequence>MENALSIWIDDSCQKRIPLDGNIIKQKALQIYKHLKEHGESSVNPDFVAKVGLSLAKNLESFFLNTDSSAERSQKFKKELQNCLAPYREIYNNLVRTIKQSKITDFLKREEDARTLNKEKSSESEGDIIPPKKHSWLIIHTEQ</sequence>
<evidence type="ECO:0000313" key="5">
    <source>
        <dbReference type="Proteomes" id="UP000792457"/>
    </source>
</evidence>
<evidence type="ECO:0000256" key="2">
    <source>
        <dbReference type="ARBA" id="ARBA00023125"/>
    </source>
</evidence>
<evidence type="ECO:0000313" key="4">
    <source>
        <dbReference type="EMBL" id="KAG8236236.1"/>
    </source>
</evidence>
<dbReference type="GO" id="GO:0003677">
    <property type="term" value="F:DNA binding"/>
    <property type="evidence" value="ECO:0007669"/>
    <property type="project" value="UniProtKB-KW"/>
</dbReference>
<dbReference type="Gene3D" id="1.10.10.60">
    <property type="entry name" value="Homeodomain-like"/>
    <property type="match status" value="1"/>
</dbReference>
<gene>
    <name evidence="4" type="ORF">J437_LFUL010989</name>
</gene>
<reference evidence="4" key="2">
    <citation type="submission" date="2017-10" db="EMBL/GenBank/DDBJ databases">
        <title>Ladona fulva Genome sequencing and assembly.</title>
        <authorList>
            <person name="Murali S."/>
            <person name="Richards S."/>
            <person name="Bandaranaike D."/>
            <person name="Bellair M."/>
            <person name="Blankenburg K."/>
            <person name="Chao H."/>
            <person name="Dinh H."/>
            <person name="Doddapaneni H."/>
            <person name="Dugan-Rocha S."/>
            <person name="Elkadiri S."/>
            <person name="Gnanaolivu R."/>
            <person name="Hernandez B."/>
            <person name="Skinner E."/>
            <person name="Javaid M."/>
            <person name="Lee S."/>
            <person name="Li M."/>
            <person name="Ming W."/>
            <person name="Munidasa M."/>
            <person name="Muniz J."/>
            <person name="Nguyen L."/>
            <person name="Hughes D."/>
            <person name="Osuji N."/>
            <person name="Pu L.-L."/>
            <person name="Puazo M."/>
            <person name="Qu C."/>
            <person name="Quiroz J."/>
            <person name="Raj R."/>
            <person name="Weissenberger G."/>
            <person name="Xin Y."/>
            <person name="Zou X."/>
            <person name="Han Y."/>
            <person name="Worley K."/>
            <person name="Muzny D."/>
            <person name="Gibbs R."/>
        </authorList>
    </citation>
    <scope>NUCLEOTIDE SEQUENCE</scope>
    <source>
        <strain evidence="4">Sampled in the wild</strain>
    </source>
</reference>
<accession>A0A8K0KJ61</accession>
<organism evidence="4 5">
    <name type="scientific">Ladona fulva</name>
    <name type="common">Scarce chaser dragonfly</name>
    <name type="synonym">Libellula fulva</name>
    <dbReference type="NCBI Taxonomy" id="123851"/>
    <lineage>
        <taxon>Eukaryota</taxon>
        <taxon>Metazoa</taxon>
        <taxon>Ecdysozoa</taxon>
        <taxon>Arthropoda</taxon>
        <taxon>Hexapoda</taxon>
        <taxon>Insecta</taxon>
        <taxon>Pterygota</taxon>
        <taxon>Palaeoptera</taxon>
        <taxon>Odonata</taxon>
        <taxon>Epiprocta</taxon>
        <taxon>Anisoptera</taxon>
        <taxon>Libelluloidea</taxon>
        <taxon>Libellulidae</taxon>
        <taxon>Ladona</taxon>
    </lineage>
</organism>
<dbReference type="InterPro" id="IPR009057">
    <property type="entry name" value="Homeodomain-like_sf"/>
</dbReference>
<dbReference type="Proteomes" id="UP000792457">
    <property type="component" value="Unassembled WGS sequence"/>
</dbReference>
<dbReference type="SUPFAM" id="SSF46689">
    <property type="entry name" value="Homeodomain-like"/>
    <property type="match status" value="1"/>
</dbReference>
<dbReference type="Pfam" id="PF03221">
    <property type="entry name" value="HTH_Tnp_Tc5"/>
    <property type="match status" value="1"/>
</dbReference>
<keyword evidence="5" id="KW-1185">Reference proteome</keyword>
<keyword evidence="2" id="KW-0238">DNA-binding</keyword>
<dbReference type="GO" id="GO:0005634">
    <property type="term" value="C:nucleus"/>
    <property type="evidence" value="ECO:0007669"/>
    <property type="project" value="UniProtKB-SubCell"/>
</dbReference>
<comment type="subcellular location">
    <subcellularLocation>
        <location evidence="1">Nucleus</location>
    </subcellularLocation>
</comment>
<dbReference type="EMBL" id="KZ309003">
    <property type="protein sequence ID" value="KAG8236236.1"/>
    <property type="molecule type" value="Genomic_DNA"/>
</dbReference>
<evidence type="ECO:0000259" key="3">
    <source>
        <dbReference type="Pfam" id="PF03221"/>
    </source>
</evidence>
<dbReference type="OrthoDB" id="7581030at2759"/>
<feature type="domain" description="HTH CENPB-type" evidence="3">
    <location>
        <begin position="1"/>
        <end position="46"/>
    </location>
</feature>